<dbReference type="GO" id="GO:0046933">
    <property type="term" value="F:proton-transporting ATP synthase activity, rotational mechanism"/>
    <property type="evidence" value="ECO:0007669"/>
    <property type="project" value="UniProtKB-UniRule"/>
</dbReference>
<dbReference type="EMBL" id="LR778114">
    <property type="protein sequence ID" value="CAB1128140.1"/>
    <property type="molecule type" value="Genomic_DNA"/>
</dbReference>
<evidence type="ECO:0000256" key="8">
    <source>
        <dbReference type="ARBA" id="ARBA00023136"/>
    </source>
</evidence>
<keyword evidence="3 12" id="KW-0138">CF(0)</keyword>
<evidence type="ECO:0000256" key="9">
    <source>
        <dbReference type="ARBA" id="ARBA00023310"/>
    </source>
</evidence>
<keyword evidence="8 12" id="KW-0472">Membrane</keyword>
<dbReference type="HAMAP" id="MF_01398">
    <property type="entry name" value="ATP_synth_b_bprime"/>
    <property type="match status" value="1"/>
</dbReference>
<comment type="similarity">
    <text evidence="1 12 13">Belongs to the ATPase B chain family.</text>
</comment>
<evidence type="ECO:0000256" key="10">
    <source>
        <dbReference type="ARBA" id="ARBA00025198"/>
    </source>
</evidence>
<dbReference type="GO" id="GO:0005886">
    <property type="term" value="C:plasma membrane"/>
    <property type="evidence" value="ECO:0007669"/>
    <property type="project" value="UniProtKB-SubCell"/>
</dbReference>
<keyword evidence="14" id="KW-0175">Coiled coil</keyword>
<name>A0A6F8ZEP9_9FIRM</name>
<evidence type="ECO:0000256" key="14">
    <source>
        <dbReference type="SAM" id="Coils"/>
    </source>
</evidence>
<comment type="function">
    <text evidence="12">Component of the F(0) channel, it forms part of the peripheral stalk, linking F(1) to F(0).</text>
</comment>
<keyword evidence="2 12" id="KW-0813">Transport</keyword>
<evidence type="ECO:0000256" key="2">
    <source>
        <dbReference type="ARBA" id="ARBA00022448"/>
    </source>
</evidence>
<dbReference type="PANTHER" id="PTHR33445">
    <property type="entry name" value="ATP SYNTHASE SUBUNIT B', CHLOROPLASTIC"/>
    <property type="match status" value="1"/>
</dbReference>
<evidence type="ECO:0000313" key="15">
    <source>
        <dbReference type="EMBL" id="CAB1128140.1"/>
    </source>
</evidence>
<keyword evidence="9 12" id="KW-0066">ATP synthesis</keyword>
<dbReference type="PANTHER" id="PTHR33445:SF2">
    <property type="entry name" value="ATP SYNTHASE SUBUNIT B', CHLOROPLASTIC"/>
    <property type="match status" value="1"/>
</dbReference>
<dbReference type="GO" id="GO:0012505">
    <property type="term" value="C:endomembrane system"/>
    <property type="evidence" value="ECO:0007669"/>
    <property type="project" value="UniProtKB-SubCell"/>
</dbReference>
<reference evidence="15 16" key="1">
    <citation type="submission" date="2020-02" db="EMBL/GenBank/DDBJ databases">
        <authorList>
            <person name="Hogendoorn C."/>
        </authorList>
    </citation>
    <scope>NUCLEOTIDE SEQUENCE [LARGE SCALE GENOMIC DNA]</scope>
    <source>
        <strain evidence="15">R501</strain>
    </source>
</reference>
<dbReference type="InterPro" id="IPR002146">
    <property type="entry name" value="ATP_synth_b/b'su_bac/chlpt"/>
</dbReference>
<dbReference type="NCBIfam" id="TIGR01144">
    <property type="entry name" value="ATP_synt_b"/>
    <property type="match status" value="1"/>
</dbReference>
<feature type="transmembrane region" description="Helical" evidence="12">
    <location>
        <begin position="6"/>
        <end position="26"/>
    </location>
</feature>
<keyword evidence="12" id="KW-1003">Cell membrane</keyword>
<evidence type="ECO:0000256" key="7">
    <source>
        <dbReference type="ARBA" id="ARBA00023065"/>
    </source>
</evidence>
<keyword evidence="5 12" id="KW-0375">Hydrogen ion transport</keyword>
<evidence type="ECO:0000256" key="11">
    <source>
        <dbReference type="ARBA" id="ARBA00037847"/>
    </source>
</evidence>
<comment type="function">
    <text evidence="10 12">F(1)F(0) ATP synthase produces ATP from ADP in the presence of a proton or sodium gradient. F-type ATPases consist of two structural domains, F(1) containing the extramembraneous catalytic core and F(0) containing the membrane proton channel, linked together by a central stalk and a peripheral stalk. During catalysis, ATP synthesis in the catalytic domain of F(1) is coupled via a rotary mechanism of the central stalk subunits to proton translocation.</text>
</comment>
<keyword evidence="16" id="KW-1185">Reference proteome</keyword>
<dbReference type="InterPro" id="IPR005864">
    <property type="entry name" value="ATP_synth_F0_bsu_bac"/>
</dbReference>
<evidence type="ECO:0000313" key="16">
    <source>
        <dbReference type="Proteomes" id="UP000503399"/>
    </source>
</evidence>
<accession>A0A6F8ZEP9</accession>
<dbReference type="KEGG" id="hfv:R50_0634"/>
<evidence type="ECO:0000256" key="6">
    <source>
        <dbReference type="ARBA" id="ARBA00022989"/>
    </source>
</evidence>
<sequence>MHIHITLSPATMLLEFISVLLLFFALRKWAYPPVLQAMKERQNHIRSEIEQAERLRAEAQAMKAELEAEIRNTRARAEEALARARRQASEEGQALLEQARQESKRIIAEAQAAVRAEEEAAMRRMRQHIVDLAMEVAERLMRERLDQDTDRRLVAELIDRVEVPQ</sequence>
<dbReference type="GO" id="GO:0045259">
    <property type="term" value="C:proton-transporting ATP synthase complex"/>
    <property type="evidence" value="ECO:0007669"/>
    <property type="project" value="UniProtKB-KW"/>
</dbReference>
<dbReference type="Pfam" id="PF00430">
    <property type="entry name" value="ATP-synt_B"/>
    <property type="match status" value="1"/>
</dbReference>
<dbReference type="AlphaFoldDB" id="A0A6F8ZEP9"/>
<keyword evidence="7 12" id="KW-0406">Ion transport</keyword>
<evidence type="ECO:0000256" key="5">
    <source>
        <dbReference type="ARBA" id="ARBA00022781"/>
    </source>
</evidence>
<evidence type="ECO:0000256" key="1">
    <source>
        <dbReference type="ARBA" id="ARBA00005513"/>
    </source>
</evidence>
<dbReference type="InterPro" id="IPR050059">
    <property type="entry name" value="ATP_synthase_B_chain"/>
</dbReference>
<protein>
    <recommendedName>
        <fullName evidence="12">ATP synthase subunit b</fullName>
    </recommendedName>
    <alternativeName>
        <fullName evidence="12">ATP synthase F(0) sector subunit b</fullName>
    </alternativeName>
    <alternativeName>
        <fullName evidence="12">ATPase subunit I</fullName>
    </alternativeName>
    <alternativeName>
        <fullName evidence="12">F-type ATPase subunit b</fullName>
        <shortName evidence="12">F-ATPase subunit b</shortName>
    </alternativeName>
</protein>
<evidence type="ECO:0000256" key="12">
    <source>
        <dbReference type="HAMAP-Rule" id="MF_01398"/>
    </source>
</evidence>
<dbReference type="CDD" id="cd06503">
    <property type="entry name" value="ATP-synt_Fo_b"/>
    <property type="match status" value="1"/>
</dbReference>
<keyword evidence="4 12" id="KW-0812">Transmembrane</keyword>
<dbReference type="GO" id="GO:0046961">
    <property type="term" value="F:proton-transporting ATPase activity, rotational mechanism"/>
    <property type="evidence" value="ECO:0007669"/>
    <property type="project" value="TreeGrafter"/>
</dbReference>
<keyword evidence="6 12" id="KW-1133">Transmembrane helix</keyword>
<evidence type="ECO:0000256" key="3">
    <source>
        <dbReference type="ARBA" id="ARBA00022547"/>
    </source>
</evidence>
<proteinExistence type="inferred from homology"/>
<comment type="subcellular location">
    <subcellularLocation>
        <location evidence="12">Cell membrane</location>
        <topology evidence="12">Single-pass membrane protein</topology>
    </subcellularLocation>
    <subcellularLocation>
        <location evidence="11">Endomembrane system</location>
        <topology evidence="11">Single-pass membrane protein</topology>
    </subcellularLocation>
</comment>
<dbReference type="Proteomes" id="UP000503399">
    <property type="component" value="Chromosome"/>
</dbReference>
<gene>
    <name evidence="12 15" type="primary">atpF</name>
    <name evidence="15" type="ORF">R50_0634</name>
</gene>
<evidence type="ECO:0000256" key="4">
    <source>
        <dbReference type="ARBA" id="ARBA00022692"/>
    </source>
</evidence>
<evidence type="ECO:0000256" key="13">
    <source>
        <dbReference type="RuleBase" id="RU003848"/>
    </source>
</evidence>
<comment type="subunit">
    <text evidence="12">F-type ATPases have 2 components, F(1) - the catalytic core - and F(0) - the membrane proton channel. F(1) has five subunits: alpha(3), beta(3), gamma(1), delta(1), epsilon(1). F(0) has three main subunits: a(1), b(2) and c(10-14). The alpha and beta chains form an alternating ring which encloses part of the gamma chain. F(1) is attached to F(0) by a central stalk formed by the gamma and epsilon chains, while a peripheral stalk is formed by the delta and b chains.</text>
</comment>
<organism evidence="15 16">
    <name type="scientific">Candidatus Hydrogenisulfobacillus filiaventi</name>
    <dbReference type="NCBI Taxonomy" id="2707344"/>
    <lineage>
        <taxon>Bacteria</taxon>
        <taxon>Bacillati</taxon>
        <taxon>Bacillota</taxon>
        <taxon>Clostridia</taxon>
        <taxon>Eubacteriales</taxon>
        <taxon>Clostridiales Family XVII. Incertae Sedis</taxon>
        <taxon>Candidatus Hydrogenisulfobacillus</taxon>
    </lineage>
</organism>
<feature type="coiled-coil region" evidence="14">
    <location>
        <begin position="35"/>
        <end position="120"/>
    </location>
</feature>